<feature type="compositionally biased region" description="Basic residues" evidence="1">
    <location>
        <begin position="40"/>
        <end position="49"/>
    </location>
</feature>
<dbReference type="EMBL" id="JBHLTP010000001">
    <property type="protein sequence ID" value="MFC0522033.1"/>
    <property type="molecule type" value="Genomic_DNA"/>
</dbReference>
<comment type="caution">
    <text evidence="2">The sequence shown here is derived from an EMBL/GenBank/DDBJ whole genome shotgun (WGS) entry which is preliminary data.</text>
</comment>
<evidence type="ECO:0000256" key="1">
    <source>
        <dbReference type="SAM" id="MobiDB-lite"/>
    </source>
</evidence>
<evidence type="ECO:0000313" key="2">
    <source>
        <dbReference type="EMBL" id="MFC0522033.1"/>
    </source>
</evidence>
<accession>A0ABV6LI60</accession>
<proteinExistence type="predicted"/>
<organism evidence="2 3">
    <name type="scientific">Pontibacillus salicampi</name>
    <dbReference type="NCBI Taxonomy" id="1449801"/>
    <lineage>
        <taxon>Bacteria</taxon>
        <taxon>Bacillati</taxon>
        <taxon>Bacillota</taxon>
        <taxon>Bacilli</taxon>
        <taxon>Bacillales</taxon>
        <taxon>Bacillaceae</taxon>
        <taxon>Pontibacillus</taxon>
    </lineage>
</organism>
<evidence type="ECO:0000313" key="3">
    <source>
        <dbReference type="Proteomes" id="UP001589836"/>
    </source>
</evidence>
<keyword evidence="3" id="KW-1185">Reference proteome</keyword>
<feature type="region of interest" description="Disordered" evidence="1">
    <location>
        <begin position="26"/>
        <end position="49"/>
    </location>
</feature>
<name>A0ABV6LI60_9BACI</name>
<dbReference type="Proteomes" id="UP001589836">
    <property type="component" value="Unassembled WGS sequence"/>
</dbReference>
<protein>
    <submittedName>
        <fullName evidence="2">Uncharacterized protein</fullName>
    </submittedName>
</protein>
<reference evidence="2 3" key="1">
    <citation type="submission" date="2024-09" db="EMBL/GenBank/DDBJ databases">
        <authorList>
            <person name="Sun Q."/>
            <person name="Mori K."/>
        </authorList>
    </citation>
    <scope>NUCLEOTIDE SEQUENCE [LARGE SCALE GENOMIC DNA]</scope>
    <source>
        <strain evidence="2 3">NCAIM B.02529</strain>
    </source>
</reference>
<sequence>MHMFIKARELFEKDYQASQEVNHYNSSIQGNKVKPNKSQSKLRRNPFKK</sequence>
<dbReference type="RefSeq" id="WP_377344511.1">
    <property type="nucleotide sequence ID" value="NZ_JBHLTP010000001.1"/>
</dbReference>
<gene>
    <name evidence="2" type="ORF">ACFFGV_00320</name>
</gene>